<proteinExistence type="predicted"/>
<keyword evidence="2" id="KW-1185">Reference proteome</keyword>
<dbReference type="AlphaFoldDB" id="A0A540M9R3"/>
<gene>
    <name evidence="1" type="ORF">C1H46_018905</name>
</gene>
<protein>
    <submittedName>
        <fullName evidence="1">Uncharacterized protein</fullName>
    </submittedName>
</protein>
<sequence length="51" mass="5362">MSQISAPKVIDLKIVGHLRENNKVTATGAVTGGTEGLAGYRARSCCFLLTL</sequence>
<evidence type="ECO:0000313" key="1">
    <source>
        <dbReference type="EMBL" id="TQD95493.1"/>
    </source>
</evidence>
<evidence type="ECO:0000313" key="2">
    <source>
        <dbReference type="Proteomes" id="UP000315295"/>
    </source>
</evidence>
<reference evidence="1 2" key="1">
    <citation type="journal article" date="2019" name="G3 (Bethesda)">
        <title>Sequencing of a Wild Apple (Malus baccata) Genome Unravels the Differences Between Cultivated and Wild Apple Species Regarding Disease Resistance and Cold Tolerance.</title>
        <authorList>
            <person name="Chen X."/>
        </authorList>
    </citation>
    <scope>NUCLEOTIDE SEQUENCE [LARGE SCALE GENOMIC DNA]</scope>
    <source>
        <strain evidence="2">cv. Shandingzi</strain>
        <tissue evidence="1">Leaves</tissue>
    </source>
</reference>
<comment type="caution">
    <text evidence="1">The sequence shown here is derived from an EMBL/GenBank/DDBJ whole genome shotgun (WGS) entry which is preliminary data.</text>
</comment>
<name>A0A540M9R3_MALBA</name>
<accession>A0A540M9R3</accession>
<organism evidence="1 2">
    <name type="scientific">Malus baccata</name>
    <name type="common">Siberian crab apple</name>
    <name type="synonym">Pyrus baccata</name>
    <dbReference type="NCBI Taxonomy" id="106549"/>
    <lineage>
        <taxon>Eukaryota</taxon>
        <taxon>Viridiplantae</taxon>
        <taxon>Streptophyta</taxon>
        <taxon>Embryophyta</taxon>
        <taxon>Tracheophyta</taxon>
        <taxon>Spermatophyta</taxon>
        <taxon>Magnoliopsida</taxon>
        <taxon>eudicotyledons</taxon>
        <taxon>Gunneridae</taxon>
        <taxon>Pentapetalae</taxon>
        <taxon>rosids</taxon>
        <taxon>fabids</taxon>
        <taxon>Rosales</taxon>
        <taxon>Rosaceae</taxon>
        <taxon>Amygdaloideae</taxon>
        <taxon>Maleae</taxon>
        <taxon>Malus</taxon>
    </lineage>
</organism>
<dbReference type="STRING" id="106549.A0A540M9R3"/>
<dbReference type="EMBL" id="VIEB01000313">
    <property type="protein sequence ID" value="TQD95493.1"/>
    <property type="molecule type" value="Genomic_DNA"/>
</dbReference>
<dbReference type="Proteomes" id="UP000315295">
    <property type="component" value="Unassembled WGS sequence"/>
</dbReference>